<evidence type="ECO:0000256" key="1">
    <source>
        <dbReference type="ARBA" id="ARBA00010641"/>
    </source>
</evidence>
<reference evidence="10 13" key="2">
    <citation type="journal article" date="2019" name="Nat. Med.">
        <title>A library of human gut bacterial isolates paired with longitudinal multiomics data enables mechanistic microbiome research.</title>
        <authorList>
            <person name="Poyet M."/>
            <person name="Groussin M."/>
            <person name="Gibbons S.M."/>
            <person name="Avila-Pacheco J."/>
            <person name="Jiang X."/>
            <person name="Kearney S.M."/>
            <person name="Perrotta A.R."/>
            <person name="Berdy B."/>
            <person name="Zhao S."/>
            <person name="Lieberman T.D."/>
            <person name="Swanson P.K."/>
            <person name="Smith M."/>
            <person name="Roesemann S."/>
            <person name="Alexander J.E."/>
            <person name="Rich S.A."/>
            <person name="Livny J."/>
            <person name="Vlamakis H."/>
            <person name="Clish C."/>
            <person name="Bullock K."/>
            <person name="Deik A."/>
            <person name="Scott J."/>
            <person name="Pierce K.A."/>
            <person name="Xavier R.J."/>
            <person name="Alm E.J."/>
        </authorList>
    </citation>
    <scope>NUCLEOTIDE SEQUENCE [LARGE SCALE GENOMIC DNA]</scope>
    <source>
        <strain evidence="10 13">BIOML-A1</strain>
    </source>
</reference>
<dbReference type="RefSeq" id="WP_055154175.1">
    <property type="nucleotide sequence ID" value="NZ_BTHH01000001.1"/>
</dbReference>
<reference evidence="11 12" key="1">
    <citation type="submission" date="2015-09" db="EMBL/GenBank/DDBJ databases">
        <authorList>
            <consortium name="Pathogen Informatics"/>
        </authorList>
    </citation>
    <scope>NUCLEOTIDE SEQUENCE [LARGE SCALE GENOMIC DNA]</scope>
    <source>
        <strain evidence="8 11">2789STDY5834863</strain>
        <strain evidence="9 12">2789STDY5834911</strain>
    </source>
</reference>
<evidence type="ECO:0000259" key="6">
    <source>
        <dbReference type="Pfam" id="PF04542"/>
    </source>
</evidence>
<keyword evidence="3" id="KW-0731">Sigma factor</keyword>
<sequence>MEDTYIIELFWSRDESAIQLVDKKYNSTCYSIAWKILMNREDSEECVNDTWFAAWRYIPPKRPPKLVAFLGKITRGFAIDMLRKKHAAKRTDMHIADITEDVESLNIAIMHNLDEHMEAEKLIEIINRFLGGLSDRDRDIFVQRYWVMESIKNIATRHKMSEGAIKQNLLRNKRKLKKILEKEGRL</sequence>
<dbReference type="Proteomes" id="UP000095431">
    <property type="component" value="Unassembled WGS sequence"/>
</dbReference>
<gene>
    <name evidence="8" type="ORF">ERS852478_00410</name>
    <name evidence="9" type="ORF">ERS852523_04382</name>
    <name evidence="10" type="ORF">GT728_06260</name>
</gene>
<dbReference type="InterPro" id="IPR036388">
    <property type="entry name" value="WH-like_DNA-bd_sf"/>
</dbReference>
<dbReference type="EMBL" id="CZAW01000111">
    <property type="protein sequence ID" value="CUQ20784.1"/>
    <property type="molecule type" value="Genomic_DNA"/>
</dbReference>
<evidence type="ECO:0000313" key="12">
    <source>
        <dbReference type="Proteomes" id="UP000095712"/>
    </source>
</evidence>
<dbReference type="InterPro" id="IPR007627">
    <property type="entry name" value="RNA_pol_sigma70_r2"/>
</dbReference>
<dbReference type="PANTHER" id="PTHR43133:SF8">
    <property type="entry name" value="RNA POLYMERASE SIGMA FACTOR HI_1459-RELATED"/>
    <property type="match status" value="1"/>
</dbReference>
<dbReference type="SUPFAM" id="SSF88946">
    <property type="entry name" value="Sigma2 domain of RNA polymerase sigma factors"/>
    <property type="match status" value="1"/>
</dbReference>
<dbReference type="Proteomes" id="UP000095712">
    <property type="component" value="Unassembled WGS sequence"/>
</dbReference>
<accession>A0A173XPR9</accession>
<evidence type="ECO:0000313" key="13">
    <source>
        <dbReference type="Proteomes" id="UP000477285"/>
    </source>
</evidence>
<evidence type="ECO:0000256" key="4">
    <source>
        <dbReference type="ARBA" id="ARBA00023125"/>
    </source>
</evidence>
<evidence type="ECO:0000256" key="5">
    <source>
        <dbReference type="ARBA" id="ARBA00023163"/>
    </source>
</evidence>
<evidence type="ECO:0000313" key="9">
    <source>
        <dbReference type="EMBL" id="CUQ20784.1"/>
    </source>
</evidence>
<dbReference type="Gene3D" id="1.10.1740.10">
    <property type="match status" value="1"/>
</dbReference>
<dbReference type="AlphaFoldDB" id="A0A173XPR9"/>
<evidence type="ECO:0000313" key="10">
    <source>
        <dbReference type="EMBL" id="MZL32820.1"/>
    </source>
</evidence>
<dbReference type="Pfam" id="PF04545">
    <property type="entry name" value="Sigma70_r4"/>
    <property type="match status" value="1"/>
</dbReference>
<organism evidence="8 11">
    <name type="scientific">Blautia wexlerae</name>
    <dbReference type="NCBI Taxonomy" id="418240"/>
    <lineage>
        <taxon>Bacteria</taxon>
        <taxon>Bacillati</taxon>
        <taxon>Bacillota</taxon>
        <taxon>Clostridia</taxon>
        <taxon>Lachnospirales</taxon>
        <taxon>Lachnospiraceae</taxon>
        <taxon>Blautia</taxon>
    </lineage>
</organism>
<keyword evidence="4" id="KW-0238">DNA-binding</keyword>
<dbReference type="Proteomes" id="UP000477285">
    <property type="component" value="Unassembled WGS sequence"/>
</dbReference>
<dbReference type="InterPro" id="IPR014284">
    <property type="entry name" value="RNA_pol_sigma-70_dom"/>
</dbReference>
<dbReference type="GO" id="GO:0016987">
    <property type="term" value="F:sigma factor activity"/>
    <property type="evidence" value="ECO:0007669"/>
    <property type="project" value="UniProtKB-KW"/>
</dbReference>
<dbReference type="SUPFAM" id="SSF88659">
    <property type="entry name" value="Sigma3 and sigma4 domains of RNA polymerase sigma factors"/>
    <property type="match status" value="1"/>
</dbReference>
<proteinExistence type="inferred from homology"/>
<feature type="domain" description="RNA polymerase sigma-70 region 4" evidence="7">
    <location>
        <begin position="130"/>
        <end position="177"/>
    </location>
</feature>
<dbReference type="InterPro" id="IPR013324">
    <property type="entry name" value="RNA_pol_sigma_r3/r4-like"/>
</dbReference>
<dbReference type="OrthoDB" id="9808901at2"/>
<dbReference type="GO" id="GO:0003677">
    <property type="term" value="F:DNA binding"/>
    <property type="evidence" value="ECO:0007669"/>
    <property type="project" value="UniProtKB-KW"/>
</dbReference>
<protein>
    <submittedName>
        <fullName evidence="8">RNA polymerase factor sigma-70</fullName>
    </submittedName>
    <submittedName>
        <fullName evidence="10">Sigma-70 family RNA polymerase sigma factor</fullName>
    </submittedName>
</protein>
<dbReference type="InterPro" id="IPR013325">
    <property type="entry name" value="RNA_pol_sigma_r2"/>
</dbReference>
<dbReference type="EMBL" id="CYZN01000002">
    <property type="protein sequence ID" value="CUN53689.1"/>
    <property type="molecule type" value="Genomic_DNA"/>
</dbReference>
<dbReference type="GO" id="GO:0006352">
    <property type="term" value="P:DNA-templated transcription initiation"/>
    <property type="evidence" value="ECO:0007669"/>
    <property type="project" value="InterPro"/>
</dbReference>
<comment type="similarity">
    <text evidence="1">Belongs to the sigma-70 factor family. ECF subfamily.</text>
</comment>
<dbReference type="InterPro" id="IPR039425">
    <property type="entry name" value="RNA_pol_sigma-70-like"/>
</dbReference>
<dbReference type="PANTHER" id="PTHR43133">
    <property type="entry name" value="RNA POLYMERASE ECF-TYPE SIGMA FACTO"/>
    <property type="match status" value="1"/>
</dbReference>
<feature type="domain" description="RNA polymerase sigma-70 region 2" evidence="6">
    <location>
        <begin position="25"/>
        <end position="85"/>
    </location>
</feature>
<evidence type="ECO:0000313" key="8">
    <source>
        <dbReference type="EMBL" id="CUN53689.1"/>
    </source>
</evidence>
<dbReference type="EMBL" id="WWVQ01000011">
    <property type="protein sequence ID" value="MZL32820.1"/>
    <property type="molecule type" value="Genomic_DNA"/>
</dbReference>
<name>A0A173XPR9_9FIRM</name>
<dbReference type="Pfam" id="PF04542">
    <property type="entry name" value="Sigma70_r2"/>
    <property type="match status" value="1"/>
</dbReference>
<keyword evidence="2" id="KW-0805">Transcription regulation</keyword>
<keyword evidence="5" id="KW-0804">Transcription</keyword>
<dbReference type="Gene3D" id="1.10.10.10">
    <property type="entry name" value="Winged helix-like DNA-binding domain superfamily/Winged helix DNA-binding domain"/>
    <property type="match status" value="1"/>
</dbReference>
<evidence type="ECO:0000259" key="7">
    <source>
        <dbReference type="Pfam" id="PF04545"/>
    </source>
</evidence>
<evidence type="ECO:0000256" key="3">
    <source>
        <dbReference type="ARBA" id="ARBA00023082"/>
    </source>
</evidence>
<evidence type="ECO:0000256" key="2">
    <source>
        <dbReference type="ARBA" id="ARBA00023015"/>
    </source>
</evidence>
<dbReference type="InterPro" id="IPR007630">
    <property type="entry name" value="RNA_pol_sigma70_r4"/>
</dbReference>
<evidence type="ECO:0000313" key="11">
    <source>
        <dbReference type="Proteomes" id="UP000095431"/>
    </source>
</evidence>
<dbReference type="NCBIfam" id="TIGR02937">
    <property type="entry name" value="sigma70-ECF"/>
    <property type="match status" value="1"/>
</dbReference>